<accession>A0A9D4JX75</accession>
<dbReference type="AlphaFoldDB" id="A0A9D4JX75"/>
<dbReference type="Proteomes" id="UP000828390">
    <property type="component" value="Unassembled WGS sequence"/>
</dbReference>
<evidence type="ECO:0000313" key="1">
    <source>
        <dbReference type="EMBL" id="KAH3823653.1"/>
    </source>
</evidence>
<keyword evidence="2" id="KW-1185">Reference proteome</keyword>
<sequence length="78" mass="9389">MRGDYDELKLELKTIEAEMKESVADLKPFKPIEQAKKEHTDMTEMKAFLKQVKSTIDQFERKQETPKYYIYITEYHLV</sequence>
<comment type="caution">
    <text evidence="1">The sequence shown here is derived from an EMBL/GenBank/DDBJ whole genome shotgun (WGS) entry which is preliminary data.</text>
</comment>
<reference evidence="1" key="2">
    <citation type="submission" date="2020-11" db="EMBL/GenBank/DDBJ databases">
        <authorList>
            <person name="McCartney M.A."/>
            <person name="Auch B."/>
            <person name="Kono T."/>
            <person name="Mallez S."/>
            <person name="Becker A."/>
            <person name="Gohl D.M."/>
            <person name="Silverstein K.A.T."/>
            <person name="Koren S."/>
            <person name="Bechman K.B."/>
            <person name="Herman A."/>
            <person name="Abrahante J.E."/>
            <person name="Garbe J."/>
        </authorList>
    </citation>
    <scope>NUCLEOTIDE SEQUENCE</scope>
    <source>
        <strain evidence="1">Duluth1</strain>
        <tissue evidence="1">Whole animal</tissue>
    </source>
</reference>
<evidence type="ECO:0000313" key="2">
    <source>
        <dbReference type="Proteomes" id="UP000828390"/>
    </source>
</evidence>
<proteinExistence type="predicted"/>
<reference evidence="1" key="1">
    <citation type="journal article" date="2019" name="bioRxiv">
        <title>The Genome of the Zebra Mussel, Dreissena polymorpha: A Resource for Invasive Species Research.</title>
        <authorList>
            <person name="McCartney M.A."/>
            <person name="Auch B."/>
            <person name="Kono T."/>
            <person name="Mallez S."/>
            <person name="Zhang Y."/>
            <person name="Obille A."/>
            <person name="Becker A."/>
            <person name="Abrahante J.E."/>
            <person name="Garbe J."/>
            <person name="Badalamenti J.P."/>
            <person name="Herman A."/>
            <person name="Mangelson H."/>
            <person name="Liachko I."/>
            <person name="Sullivan S."/>
            <person name="Sone E.D."/>
            <person name="Koren S."/>
            <person name="Silverstein K.A.T."/>
            <person name="Beckman K.B."/>
            <person name="Gohl D.M."/>
        </authorList>
    </citation>
    <scope>NUCLEOTIDE SEQUENCE</scope>
    <source>
        <strain evidence="1">Duluth1</strain>
        <tissue evidence="1">Whole animal</tissue>
    </source>
</reference>
<dbReference type="EMBL" id="JAIWYP010000005">
    <property type="protein sequence ID" value="KAH3823653.1"/>
    <property type="molecule type" value="Genomic_DNA"/>
</dbReference>
<name>A0A9D4JX75_DREPO</name>
<organism evidence="1 2">
    <name type="scientific">Dreissena polymorpha</name>
    <name type="common">Zebra mussel</name>
    <name type="synonym">Mytilus polymorpha</name>
    <dbReference type="NCBI Taxonomy" id="45954"/>
    <lineage>
        <taxon>Eukaryota</taxon>
        <taxon>Metazoa</taxon>
        <taxon>Spiralia</taxon>
        <taxon>Lophotrochozoa</taxon>
        <taxon>Mollusca</taxon>
        <taxon>Bivalvia</taxon>
        <taxon>Autobranchia</taxon>
        <taxon>Heteroconchia</taxon>
        <taxon>Euheterodonta</taxon>
        <taxon>Imparidentia</taxon>
        <taxon>Neoheterodontei</taxon>
        <taxon>Myida</taxon>
        <taxon>Dreissenoidea</taxon>
        <taxon>Dreissenidae</taxon>
        <taxon>Dreissena</taxon>
    </lineage>
</organism>
<protein>
    <submittedName>
        <fullName evidence="1">Uncharacterized protein</fullName>
    </submittedName>
</protein>
<gene>
    <name evidence="1" type="ORF">DPMN_125464</name>
</gene>